<dbReference type="Proteomes" id="UP001348641">
    <property type="component" value="Unassembled WGS sequence"/>
</dbReference>
<protein>
    <submittedName>
        <fullName evidence="1">Uncharacterized protein</fullName>
    </submittedName>
</protein>
<name>A0ABU7KI79_9ACTN</name>
<reference evidence="1 2" key="1">
    <citation type="submission" date="2023-07" db="EMBL/GenBank/DDBJ databases">
        <authorList>
            <person name="Girao M."/>
            <person name="Carvalho M.F."/>
        </authorList>
    </citation>
    <scope>NUCLEOTIDE SEQUENCE [LARGE SCALE GENOMIC DNA]</scope>
    <source>
        <strain evidence="1 2">66/93</strain>
    </source>
</reference>
<dbReference type="SUPFAM" id="SSF50998">
    <property type="entry name" value="Quinoprotein alcohol dehydrogenase-like"/>
    <property type="match status" value="1"/>
</dbReference>
<evidence type="ECO:0000313" key="1">
    <source>
        <dbReference type="EMBL" id="MEE2049000.1"/>
    </source>
</evidence>
<accession>A0ABU7KI79</accession>
<gene>
    <name evidence="1" type="ORF">Q8A49_00625</name>
</gene>
<dbReference type="InterPro" id="IPR011047">
    <property type="entry name" value="Quinoprotein_ADH-like_sf"/>
</dbReference>
<evidence type="ECO:0000313" key="2">
    <source>
        <dbReference type="Proteomes" id="UP001348641"/>
    </source>
</evidence>
<organism evidence="1 2">
    <name type="scientific">Nocardiopsis tropica</name>
    <dbReference type="NCBI Taxonomy" id="109330"/>
    <lineage>
        <taxon>Bacteria</taxon>
        <taxon>Bacillati</taxon>
        <taxon>Actinomycetota</taxon>
        <taxon>Actinomycetes</taxon>
        <taxon>Streptosporangiales</taxon>
        <taxon>Nocardiopsidaceae</taxon>
        <taxon>Nocardiopsis</taxon>
    </lineage>
</organism>
<dbReference type="RefSeq" id="WP_330156309.1">
    <property type="nucleotide sequence ID" value="NZ_BAAAJA010000006.1"/>
</dbReference>
<dbReference type="EMBL" id="JAUUCC010000001">
    <property type="protein sequence ID" value="MEE2049000.1"/>
    <property type="molecule type" value="Genomic_DNA"/>
</dbReference>
<proteinExistence type="predicted"/>
<comment type="caution">
    <text evidence="1">The sequence shown here is derived from an EMBL/GenBank/DDBJ whole genome shotgun (WGS) entry which is preliminary data.</text>
</comment>
<sequence>MREMLLLDKDWHGAHLQLVRDTLLVVVEDESELDLLNDNVLAVAFDLASRRPLGPAHSSASPVHLISLPALGPEPVLAFTTSKNLMVTDARDGSALKTFPLPGPHTGKHFYDACYLALGHYGGRDLLFLHEAGEGPYHRSVRAVNLATGEPVPGMAYDHYRYREISERLTLGHGYLAWPTTEEVVEFWDDDFSVLDKPFVYVRRADDGSWVGKVGLDSSVPEDRGVGIARAAGRTYLAEAGDVFTLPDLEPVFPGVNPWVVVSRVTEWGGRPVAVLVEEQDYPQEFPGRLCHLFLDTDIPEKVVIPWSVPPRVYDLLVTPAGTIVVSSAEGVHVLDVDPEETARTGRPV</sequence>